<dbReference type="PANTHER" id="PTHR30469">
    <property type="entry name" value="MULTIDRUG RESISTANCE PROTEIN MDTA"/>
    <property type="match status" value="1"/>
</dbReference>
<keyword evidence="6" id="KW-1185">Reference proteome</keyword>
<feature type="domain" description="CusB-like beta-barrel" evidence="4">
    <location>
        <begin position="243"/>
        <end position="296"/>
    </location>
</feature>
<dbReference type="EMBL" id="CP042220">
    <property type="protein sequence ID" value="QDX31142.1"/>
    <property type="molecule type" value="Genomic_DNA"/>
</dbReference>
<comment type="similarity">
    <text evidence="1">Belongs to the membrane fusion protein (MFP) (TC 8.A.1) family.</text>
</comment>
<dbReference type="GO" id="GO:1990281">
    <property type="term" value="C:efflux pump complex"/>
    <property type="evidence" value="ECO:0007669"/>
    <property type="project" value="TreeGrafter"/>
</dbReference>
<dbReference type="STRING" id="568768.GCA_000406125_00821"/>
<dbReference type="Pfam" id="PF25917">
    <property type="entry name" value="BSH_RND"/>
    <property type="match status" value="1"/>
</dbReference>
<accession>A0A5B8I8S5</accession>
<dbReference type="KEGG" id="dic:Dpoa569_0003126"/>
<evidence type="ECO:0000259" key="3">
    <source>
        <dbReference type="Pfam" id="PF25917"/>
    </source>
</evidence>
<dbReference type="Gene3D" id="2.40.30.170">
    <property type="match status" value="1"/>
</dbReference>
<dbReference type="InterPro" id="IPR058624">
    <property type="entry name" value="MdtA-like_HH"/>
</dbReference>
<evidence type="ECO:0000259" key="2">
    <source>
        <dbReference type="Pfam" id="PF25876"/>
    </source>
</evidence>
<dbReference type="InterPro" id="IPR058792">
    <property type="entry name" value="Beta-barrel_RND_2"/>
</dbReference>
<dbReference type="AlphaFoldDB" id="A0A5B8I8S5"/>
<evidence type="ECO:0000259" key="4">
    <source>
        <dbReference type="Pfam" id="PF25954"/>
    </source>
</evidence>
<dbReference type="NCBIfam" id="TIGR01730">
    <property type="entry name" value="RND_mfp"/>
    <property type="match status" value="1"/>
</dbReference>
<dbReference type="Gene3D" id="1.10.287.470">
    <property type="entry name" value="Helix hairpin bin"/>
    <property type="match status" value="1"/>
</dbReference>
<dbReference type="GO" id="GO:0015562">
    <property type="term" value="F:efflux transmembrane transporter activity"/>
    <property type="evidence" value="ECO:0007669"/>
    <property type="project" value="TreeGrafter"/>
</dbReference>
<reference evidence="5 6" key="1">
    <citation type="journal article" date="2019" name="Environ. Microbiol.">
        <title>The phytopathogenic nature of Dickeya aquatica 174/2 and the dynamic early evolution of Dickeya pathogenicity.</title>
        <authorList>
            <person name="Duprey A."/>
            <person name="Taib N."/>
            <person name="Leonard S."/>
            <person name="Garin T."/>
            <person name="Flandrois J.P."/>
            <person name="Nasser W."/>
            <person name="Brochier-Armanet C."/>
            <person name="Reverchon S."/>
        </authorList>
    </citation>
    <scope>NUCLEOTIDE SEQUENCE [LARGE SCALE GENOMIC DNA]</scope>
    <source>
        <strain evidence="5 6">NCPPB 569</strain>
    </source>
</reference>
<protein>
    <submittedName>
        <fullName evidence="5">Efflux RND transporter periplasmic adaptor subunit</fullName>
    </submittedName>
</protein>
<organism evidence="5 6">
    <name type="scientific">Dickeya poaceiphila</name>
    <dbReference type="NCBI Taxonomy" id="568768"/>
    <lineage>
        <taxon>Bacteria</taxon>
        <taxon>Pseudomonadati</taxon>
        <taxon>Pseudomonadota</taxon>
        <taxon>Gammaproteobacteria</taxon>
        <taxon>Enterobacterales</taxon>
        <taxon>Pectobacteriaceae</taxon>
        <taxon>Dickeya</taxon>
    </lineage>
</organism>
<dbReference type="SUPFAM" id="SSF111369">
    <property type="entry name" value="HlyD-like secretion proteins"/>
    <property type="match status" value="1"/>
</dbReference>
<dbReference type="InterPro" id="IPR058625">
    <property type="entry name" value="MdtA-like_BSH"/>
</dbReference>
<name>A0A5B8I8S5_9GAMM</name>
<dbReference type="Pfam" id="PF25954">
    <property type="entry name" value="Beta-barrel_RND_2"/>
    <property type="match status" value="1"/>
</dbReference>
<evidence type="ECO:0000313" key="5">
    <source>
        <dbReference type="EMBL" id="QDX31142.1"/>
    </source>
</evidence>
<dbReference type="Proteomes" id="UP000320591">
    <property type="component" value="Chromosome"/>
</dbReference>
<proteinExistence type="inferred from homology"/>
<evidence type="ECO:0000256" key="1">
    <source>
        <dbReference type="ARBA" id="ARBA00009477"/>
    </source>
</evidence>
<dbReference type="InterPro" id="IPR006143">
    <property type="entry name" value="RND_pump_MFP"/>
</dbReference>
<dbReference type="RefSeq" id="WP_128569677.1">
    <property type="nucleotide sequence ID" value="NZ_CM001975.1"/>
</dbReference>
<evidence type="ECO:0000313" key="6">
    <source>
        <dbReference type="Proteomes" id="UP000320591"/>
    </source>
</evidence>
<dbReference type="Gene3D" id="2.40.50.100">
    <property type="match status" value="1"/>
</dbReference>
<feature type="domain" description="Multidrug resistance protein MdtA-like alpha-helical hairpin" evidence="2">
    <location>
        <begin position="121"/>
        <end position="191"/>
    </location>
</feature>
<dbReference type="Pfam" id="PF25876">
    <property type="entry name" value="HH_MFP_RND"/>
    <property type="match status" value="1"/>
</dbReference>
<sequence length="381" mass="40390">MMNTEFTFFPLHCLARQGRRVTFRAGGLAALLLLAVSLLSGCDGASSEPPAAPLRPVRTVTVEPSTAGKVLSQVGEIRPAEETLLGFRLDGRVVSRPVDVGTMVKKGEVVATLDSRDSENQLQSAKADLTRAVAAERLAEQNLNRMRQLVPNGAISRAQLDEARSNWASAVSVRESAQASVKTAQDRLGYTRLYAPVAGVITSVSANPGQVVNAGQEVVRLATFAGRDAVFNVSERLITSGLKDPLVMVSLLSNPAIKTQGHVRDVSPQADAETRTWRVRVSLIDPPQEMVLGATVEGGITLPGNSAIELPASALTRQGDNPAVFVVDPQTQMLRLQPITLRHYSEAQIVVAGGLAVGDKVVTAGVSKLRAGEKVALAEAK</sequence>
<dbReference type="Gene3D" id="2.40.420.20">
    <property type="match status" value="1"/>
</dbReference>
<feature type="domain" description="Multidrug resistance protein MdtA-like barrel-sandwich hybrid" evidence="3">
    <location>
        <begin position="88"/>
        <end position="217"/>
    </location>
</feature>
<dbReference type="OrthoDB" id="1185083at2"/>
<gene>
    <name evidence="5" type="ORF">Dpoa569_0003126</name>
</gene>
<dbReference type="PANTHER" id="PTHR30469:SF38">
    <property type="entry name" value="HLYD FAMILY SECRETION PROTEIN"/>
    <property type="match status" value="1"/>
</dbReference>